<protein>
    <recommendedName>
        <fullName evidence="2">DUF3752 domain-containing protein</fullName>
    </recommendedName>
</protein>
<evidence type="ECO:0000313" key="4">
    <source>
        <dbReference type="Proteomes" id="UP001271007"/>
    </source>
</evidence>
<organism evidence="3 4">
    <name type="scientific">Extremus antarcticus</name>
    <dbReference type="NCBI Taxonomy" id="702011"/>
    <lineage>
        <taxon>Eukaryota</taxon>
        <taxon>Fungi</taxon>
        <taxon>Dikarya</taxon>
        <taxon>Ascomycota</taxon>
        <taxon>Pezizomycotina</taxon>
        <taxon>Dothideomycetes</taxon>
        <taxon>Dothideomycetidae</taxon>
        <taxon>Mycosphaerellales</taxon>
        <taxon>Extremaceae</taxon>
        <taxon>Extremus</taxon>
    </lineage>
</organism>
<dbReference type="InterPro" id="IPR022226">
    <property type="entry name" value="DUF3752"/>
</dbReference>
<feature type="compositionally biased region" description="Basic and acidic residues" evidence="1">
    <location>
        <begin position="59"/>
        <end position="71"/>
    </location>
</feature>
<feature type="compositionally biased region" description="Polar residues" evidence="1">
    <location>
        <begin position="28"/>
        <end position="40"/>
    </location>
</feature>
<accession>A0AAJ0DHT6</accession>
<reference evidence="3" key="1">
    <citation type="submission" date="2023-04" db="EMBL/GenBank/DDBJ databases">
        <title>Black Yeasts Isolated from many extreme environments.</title>
        <authorList>
            <person name="Coleine C."/>
            <person name="Stajich J.E."/>
            <person name="Selbmann L."/>
        </authorList>
    </citation>
    <scope>NUCLEOTIDE SEQUENCE</scope>
    <source>
        <strain evidence="3">CCFEE 5312</strain>
    </source>
</reference>
<dbReference type="AlphaFoldDB" id="A0AAJ0DHT6"/>
<feature type="compositionally biased region" description="Basic and acidic residues" evidence="1">
    <location>
        <begin position="168"/>
        <end position="177"/>
    </location>
</feature>
<dbReference type="PANTHER" id="PTHR46370:SF1">
    <property type="entry name" value="GPALPP MOTIFS-CONTAINING PROTEIN 1"/>
    <property type="match status" value="1"/>
</dbReference>
<dbReference type="InterPro" id="IPR046331">
    <property type="entry name" value="GPAM1-like"/>
</dbReference>
<evidence type="ECO:0000259" key="2">
    <source>
        <dbReference type="Pfam" id="PF12572"/>
    </source>
</evidence>
<feature type="compositionally biased region" description="Basic and acidic residues" evidence="1">
    <location>
        <begin position="200"/>
        <end position="217"/>
    </location>
</feature>
<gene>
    <name evidence="3" type="ORF">LTR09_004636</name>
</gene>
<feature type="compositionally biased region" description="Basic and acidic residues" evidence="1">
    <location>
        <begin position="236"/>
        <end position="263"/>
    </location>
</feature>
<comment type="caution">
    <text evidence="3">The sequence shown here is derived from an EMBL/GenBank/DDBJ whole genome shotgun (WGS) entry which is preliminary data.</text>
</comment>
<evidence type="ECO:0000256" key="1">
    <source>
        <dbReference type="SAM" id="MobiDB-lite"/>
    </source>
</evidence>
<feature type="compositionally biased region" description="Low complexity" evidence="1">
    <location>
        <begin position="267"/>
        <end position="279"/>
    </location>
</feature>
<name>A0AAJ0DHT6_9PEZI</name>
<feature type="compositionally biased region" description="Basic and acidic residues" evidence="1">
    <location>
        <begin position="98"/>
        <end position="139"/>
    </location>
</feature>
<dbReference type="Proteomes" id="UP001271007">
    <property type="component" value="Unassembled WGS sequence"/>
</dbReference>
<proteinExistence type="predicted"/>
<feature type="region of interest" description="Disordered" evidence="1">
    <location>
        <begin position="1"/>
        <end position="279"/>
    </location>
</feature>
<dbReference type="Pfam" id="PF12572">
    <property type="entry name" value="DUF3752"/>
    <property type="match status" value="1"/>
</dbReference>
<keyword evidence="4" id="KW-1185">Reference proteome</keyword>
<sequence length="279" mass="30459">MSDIGPELPPHLLVKRKRKQEEAAEADPTTSSGAKQSQSPDGGEKRRRVMGPAMPPAPLDERPQDPLKTAEESESDDDDGFGPALPRTEAEANNGQSDFDKPTENHASDPGAEEKLKRDDWMMMPPKQDDLAARMDPGKQRARGFNTGKGAKLTNTGDDDSSAWYETAEQKQKRLADEMMGVSKAGSVGPSKPKPASGTTKDEAAARKIREQVEKTRGPSLMNQHTKTLDPEAEDDPSKRSFDREKDMGAGMRIGEKQRKEMLNKASGFSSKFSGGSYL</sequence>
<dbReference type="EMBL" id="JAWDJX010000012">
    <property type="protein sequence ID" value="KAK3054368.1"/>
    <property type="molecule type" value="Genomic_DNA"/>
</dbReference>
<evidence type="ECO:0000313" key="3">
    <source>
        <dbReference type="EMBL" id="KAK3054368.1"/>
    </source>
</evidence>
<feature type="domain" description="DUF3752" evidence="2">
    <location>
        <begin position="125"/>
        <end position="274"/>
    </location>
</feature>
<dbReference type="PANTHER" id="PTHR46370">
    <property type="entry name" value="GPALPP MOTIFS-CONTAINING PROTEIN 1"/>
    <property type="match status" value="1"/>
</dbReference>